<name>A0A3A1NLA4_9FLAO</name>
<feature type="compositionally biased region" description="Low complexity" evidence="1">
    <location>
        <begin position="33"/>
        <end position="55"/>
    </location>
</feature>
<gene>
    <name evidence="3" type="ORF">D2V05_09335</name>
</gene>
<evidence type="ECO:0000256" key="2">
    <source>
        <dbReference type="SAM" id="SignalP"/>
    </source>
</evidence>
<protein>
    <submittedName>
        <fullName evidence="3">Collagen-like protein</fullName>
    </submittedName>
</protein>
<accession>A0A3A1NLA4</accession>
<keyword evidence="3" id="KW-0176">Collagen</keyword>
<proteinExistence type="predicted"/>
<sequence length="194" mass="21562">MKHMKKLFFIWTLVGIMFLACSPDDGEDGAIGPQGVQGEQGQTGPQGEQGETGETGTANVIYSDWIPSGFESPIADTHASFPIQNVEELTDEIKANGYISVYGRYTTAYTIIEPLPKSIFGLRMQHYDFQINDLNQNINIWITSIDGSDIEIPIYDDYRYIIIPGGTPSTSGKSAMDYSKMSYEELVSLFHIPE</sequence>
<evidence type="ECO:0000256" key="1">
    <source>
        <dbReference type="SAM" id="MobiDB-lite"/>
    </source>
</evidence>
<dbReference type="Proteomes" id="UP000266691">
    <property type="component" value="Unassembled WGS sequence"/>
</dbReference>
<reference evidence="3 4" key="1">
    <citation type="submission" date="2018-08" db="EMBL/GenBank/DDBJ databases">
        <title>Proposal of Muricauda 72 sp.nov. and Muricauda NH166 sp.nov., isolated from seawater.</title>
        <authorList>
            <person name="Cheng H."/>
            <person name="Wu Y.-H."/>
            <person name="Guo L.-L."/>
            <person name="Xu X.-W."/>
        </authorList>
    </citation>
    <scope>NUCLEOTIDE SEQUENCE [LARGE SCALE GENOMIC DNA]</scope>
    <source>
        <strain evidence="3 4">72</strain>
    </source>
</reference>
<keyword evidence="2" id="KW-0732">Signal</keyword>
<organism evidence="3 4">
    <name type="scientific">Flagellimonas pelagia</name>
    <dbReference type="NCBI Taxonomy" id="2306998"/>
    <lineage>
        <taxon>Bacteria</taxon>
        <taxon>Pseudomonadati</taxon>
        <taxon>Bacteroidota</taxon>
        <taxon>Flavobacteriia</taxon>
        <taxon>Flavobacteriales</taxon>
        <taxon>Flavobacteriaceae</taxon>
        <taxon>Flagellimonas</taxon>
    </lineage>
</organism>
<evidence type="ECO:0000313" key="3">
    <source>
        <dbReference type="EMBL" id="RIV44550.1"/>
    </source>
</evidence>
<dbReference type="EMBL" id="QXFI01000025">
    <property type="protein sequence ID" value="RIV44550.1"/>
    <property type="molecule type" value="Genomic_DNA"/>
</dbReference>
<feature type="region of interest" description="Disordered" evidence="1">
    <location>
        <begin position="28"/>
        <end position="55"/>
    </location>
</feature>
<comment type="caution">
    <text evidence="3">The sequence shown here is derived from an EMBL/GenBank/DDBJ whole genome shotgun (WGS) entry which is preliminary data.</text>
</comment>
<dbReference type="Gene3D" id="1.20.5.320">
    <property type="entry name" value="6-Phosphogluconate Dehydrogenase, domain 3"/>
    <property type="match status" value="1"/>
</dbReference>
<feature type="signal peptide" evidence="2">
    <location>
        <begin position="1"/>
        <end position="22"/>
    </location>
</feature>
<dbReference type="PROSITE" id="PS51257">
    <property type="entry name" value="PROKAR_LIPOPROTEIN"/>
    <property type="match status" value="1"/>
</dbReference>
<evidence type="ECO:0000313" key="4">
    <source>
        <dbReference type="Proteomes" id="UP000266691"/>
    </source>
</evidence>
<feature type="chain" id="PRO_5017227604" evidence="2">
    <location>
        <begin position="23"/>
        <end position="194"/>
    </location>
</feature>
<dbReference type="AlphaFoldDB" id="A0A3A1NLA4"/>